<accession>A0A914DBU2</accession>
<reference evidence="2" key="1">
    <citation type="submission" date="2022-11" db="UniProtKB">
        <authorList>
            <consortium name="WormBaseParasite"/>
        </authorList>
    </citation>
    <scope>IDENTIFICATION</scope>
</reference>
<name>A0A914DBU2_9BILA</name>
<evidence type="ECO:0000313" key="1">
    <source>
        <dbReference type="Proteomes" id="UP000887540"/>
    </source>
</evidence>
<protein>
    <submittedName>
        <fullName evidence="2">Uncharacterized protein</fullName>
    </submittedName>
</protein>
<keyword evidence="1" id="KW-1185">Reference proteome</keyword>
<dbReference type="WBParaSite" id="ACRNAN_scaffold22858.g31683.t1">
    <property type="protein sequence ID" value="ACRNAN_scaffold22858.g31683.t1"/>
    <property type="gene ID" value="ACRNAN_scaffold22858.g31683"/>
</dbReference>
<dbReference type="AlphaFoldDB" id="A0A914DBU2"/>
<dbReference type="Proteomes" id="UP000887540">
    <property type="component" value="Unplaced"/>
</dbReference>
<evidence type="ECO:0000313" key="2">
    <source>
        <dbReference type="WBParaSite" id="ACRNAN_scaffold22858.g31683.t1"/>
    </source>
</evidence>
<sequence length="72" mass="8433">MVLPKFVLFEPNKGYLTDESAYVAWTVLKQRAHQKVEFIFAPMDELDKKTLNEKINISICERIVTMRKACKN</sequence>
<proteinExistence type="predicted"/>
<organism evidence="1 2">
    <name type="scientific">Acrobeloides nanus</name>
    <dbReference type="NCBI Taxonomy" id="290746"/>
    <lineage>
        <taxon>Eukaryota</taxon>
        <taxon>Metazoa</taxon>
        <taxon>Ecdysozoa</taxon>
        <taxon>Nematoda</taxon>
        <taxon>Chromadorea</taxon>
        <taxon>Rhabditida</taxon>
        <taxon>Tylenchina</taxon>
        <taxon>Cephalobomorpha</taxon>
        <taxon>Cephaloboidea</taxon>
        <taxon>Cephalobidae</taxon>
        <taxon>Acrobeloides</taxon>
    </lineage>
</organism>